<organism evidence="2 3">
    <name type="scientific">Streptomyces alboflavus</name>
    <dbReference type="NCBI Taxonomy" id="67267"/>
    <lineage>
        <taxon>Bacteria</taxon>
        <taxon>Bacillati</taxon>
        <taxon>Actinomycetota</taxon>
        <taxon>Actinomycetes</taxon>
        <taxon>Kitasatosporales</taxon>
        <taxon>Streptomycetaceae</taxon>
        <taxon>Streptomyces</taxon>
    </lineage>
</organism>
<dbReference type="RefSeq" id="WP_087882820.1">
    <property type="nucleotide sequence ID" value="NZ_CP021748.1"/>
</dbReference>
<dbReference type="STRING" id="67267.GCA_000716675_02653"/>
<accession>A0A1Z1W4M9</accession>
<dbReference type="KEGG" id="salf:SMD44_00757"/>
<evidence type="ECO:0000313" key="2">
    <source>
        <dbReference type="EMBL" id="ARX81359.1"/>
    </source>
</evidence>
<dbReference type="EMBL" id="CP021748">
    <property type="protein sequence ID" value="ARX81359.1"/>
    <property type="molecule type" value="Genomic_DNA"/>
</dbReference>
<feature type="compositionally biased region" description="Basic and acidic residues" evidence="1">
    <location>
        <begin position="11"/>
        <end position="20"/>
    </location>
</feature>
<evidence type="ECO:0000256" key="1">
    <source>
        <dbReference type="SAM" id="MobiDB-lite"/>
    </source>
</evidence>
<dbReference type="OrthoDB" id="4200266at2"/>
<protein>
    <submittedName>
        <fullName evidence="2">Uncharacterized protein</fullName>
    </submittedName>
</protein>
<reference evidence="2 3" key="1">
    <citation type="submission" date="2017-05" db="EMBL/GenBank/DDBJ databases">
        <title>Streptomyces alboflavus Genome sequencing and assembly.</title>
        <authorList>
            <person name="Wang Y."/>
            <person name="Du B."/>
            <person name="Ding Y."/>
            <person name="Liu H."/>
            <person name="Hou Q."/>
            <person name="Liu K."/>
            <person name="Wang C."/>
            <person name="Yao L."/>
        </authorList>
    </citation>
    <scope>NUCLEOTIDE SEQUENCE [LARGE SCALE GENOMIC DNA]</scope>
    <source>
        <strain evidence="2 3">MDJK44</strain>
    </source>
</reference>
<sequence length="309" mass="31996">MAPSDSVKPAEGTRPDEARTRGSGPEDVTGSAPDTAPTPLVRALCDDLATVLGTPVDPADLHPRHDGAAAPLLGLVGVAAAGPRQVACRLLAEWVRAGTAERGEQPELWGPSAVDIATLRLGGERLLPGLTLTPLPSGLAPREAVERLLPTVAELLGAMRGVALVDRTRATTVPGWSARLRLLAEYDALGPAAAATGDPGAWVIAAHHLAASAFVSEAAEGSVWAQLMAAVRTHAVRALAELGEAREGEGELDRRGSADFTALVDMERSVTLDGYPARSGNVLQVVRLPREHAGRTEKALVLLAPRSGG</sequence>
<gene>
    <name evidence="2" type="ORF">SMD44_00757</name>
</gene>
<dbReference type="eggNOG" id="ENOG5033XC6">
    <property type="taxonomic scope" value="Bacteria"/>
</dbReference>
<keyword evidence="3" id="KW-1185">Reference proteome</keyword>
<proteinExistence type="predicted"/>
<feature type="region of interest" description="Disordered" evidence="1">
    <location>
        <begin position="1"/>
        <end position="39"/>
    </location>
</feature>
<dbReference type="AlphaFoldDB" id="A0A1Z1W4M9"/>
<dbReference type="Proteomes" id="UP000195880">
    <property type="component" value="Chromosome"/>
</dbReference>
<name>A0A1Z1W4M9_9ACTN</name>
<evidence type="ECO:0000313" key="3">
    <source>
        <dbReference type="Proteomes" id="UP000195880"/>
    </source>
</evidence>